<dbReference type="EC" id="2.3.2.3" evidence="6"/>
<evidence type="ECO:0000256" key="6">
    <source>
        <dbReference type="RuleBase" id="RU363042"/>
    </source>
</evidence>
<accession>A0A4R3MKP1</accession>
<keyword evidence="8" id="KW-1185">Reference proteome</keyword>
<evidence type="ECO:0000313" key="7">
    <source>
        <dbReference type="EMBL" id="TCT12992.1"/>
    </source>
</evidence>
<keyword evidence="3 6" id="KW-0812">Transmembrane</keyword>
<comment type="catalytic activity">
    <reaction evidence="6">
        <text>L-lysyl-tRNA(Lys) + a 1,2-diacyl-sn-glycero-3-phospho-(1'-sn-glycerol) = a 1,2-diacyl-sn-glycero-3-phospho-1'-(3'-O-L-lysyl)-sn-glycerol + tRNA(Lys)</text>
        <dbReference type="Rhea" id="RHEA:10668"/>
        <dbReference type="Rhea" id="RHEA-COMP:9696"/>
        <dbReference type="Rhea" id="RHEA-COMP:9697"/>
        <dbReference type="ChEBI" id="CHEBI:64716"/>
        <dbReference type="ChEBI" id="CHEBI:75792"/>
        <dbReference type="ChEBI" id="CHEBI:78442"/>
        <dbReference type="ChEBI" id="CHEBI:78529"/>
        <dbReference type="EC" id="2.3.2.3"/>
    </reaction>
</comment>
<keyword evidence="5 6" id="KW-0472">Membrane</keyword>
<reference evidence="7 8" key="1">
    <citation type="submission" date="2019-03" db="EMBL/GenBank/DDBJ databases">
        <title>Genomic Encyclopedia of Type Strains, Phase IV (KMG-IV): sequencing the most valuable type-strain genomes for metagenomic binning, comparative biology and taxonomic classification.</title>
        <authorList>
            <person name="Goeker M."/>
        </authorList>
    </citation>
    <scope>NUCLEOTIDE SEQUENCE [LARGE SCALE GENOMIC DNA]</scope>
    <source>
        <strain evidence="7 8">DSM 24629</strain>
    </source>
</reference>
<evidence type="ECO:0000256" key="3">
    <source>
        <dbReference type="ARBA" id="ARBA00022692"/>
    </source>
</evidence>
<dbReference type="EMBL" id="SMAL01000010">
    <property type="protein sequence ID" value="TCT12992.1"/>
    <property type="molecule type" value="Genomic_DNA"/>
</dbReference>
<evidence type="ECO:0000256" key="4">
    <source>
        <dbReference type="ARBA" id="ARBA00022989"/>
    </source>
</evidence>
<comment type="caution">
    <text evidence="7">The sequence shown here is derived from an EMBL/GenBank/DDBJ whole genome shotgun (WGS) entry which is preliminary data.</text>
</comment>
<gene>
    <name evidence="6" type="primary">mprF</name>
    <name evidence="7" type="ORF">EDC18_11066</name>
</gene>
<keyword evidence="2" id="KW-1003">Cell membrane</keyword>
<dbReference type="GO" id="GO:0050071">
    <property type="term" value="F:phosphatidylglycerol lysyltransferase activity"/>
    <property type="evidence" value="ECO:0007669"/>
    <property type="project" value="UniProtKB-EC"/>
</dbReference>
<organism evidence="7 8">
    <name type="scientific">Natranaerovirga pectinivora</name>
    <dbReference type="NCBI Taxonomy" id="682400"/>
    <lineage>
        <taxon>Bacteria</taxon>
        <taxon>Bacillati</taxon>
        <taxon>Bacillota</taxon>
        <taxon>Clostridia</taxon>
        <taxon>Lachnospirales</taxon>
        <taxon>Natranaerovirgaceae</taxon>
        <taxon>Natranaerovirga</taxon>
    </lineage>
</organism>
<comment type="similarity">
    <text evidence="6">Belongs to the LPG synthase family.</text>
</comment>
<feature type="transmembrane region" description="Helical" evidence="6">
    <location>
        <begin position="124"/>
        <end position="145"/>
    </location>
</feature>
<dbReference type="OrthoDB" id="2111097at2"/>
<dbReference type="PANTHER" id="PTHR39087:SF2">
    <property type="entry name" value="UPF0104 MEMBRANE PROTEIN MJ1595"/>
    <property type="match status" value="1"/>
</dbReference>
<dbReference type="NCBIfam" id="TIGR00374">
    <property type="entry name" value="flippase-like domain"/>
    <property type="match status" value="1"/>
</dbReference>
<keyword evidence="4 6" id="KW-1133">Transmembrane helix</keyword>
<name>A0A4R3MKP1_9FIRM</name>
<protein>
    <recommendedName>
        <fullName evidence="6">Phosphatidylglycerol lysyltransferase</fullName>
        <ecNumber evidence="6">2.3.2.3</ecNumber>
    </recommendedName>
    <alternativeName>
        <fullName evidence="6">Lysylphosphatidylglycerol synthase</fullName>
    </alternativeName>
</protein>
<feature type="transmembrane region" description="Helical" evidence="6">
    <location>
        <begin position="264"/>
        <end position="285"/>
    </location>
</feature>
<comment type="function">
    <text evidence="6">Catalyzes the transfer of a lysyl group from L-lysyl-tRNA(Lys) to membrane-bound phosphatidylglycerol (PG), which produces lysylphosphatidylglycerol (LPG), a major component of the bacterial membrane with a positive net charge. LPG synthesis contributes to bacterial virulence as it is involved in the resistance mechanism against cationic antimicrobial peptides (CAMP) produces by the host's immune system (defensins, cathelicidins) and by the competing microorganisms.</text>
</comment>
<keyword evidence="6" id="KW-0808">Transferase</keyword>
<dbReference type="GO" id="GO:0006629">
    <property type="term" value="P:lipid metabolic process"/>
    <property type="evidence" value="ECO:0007669"/>
    <property type="project" value="UniProtKB-KW"/>
</dbReference>
<dbReference type="InterPro" id="IPR022791">
    <property type="entry name" value="L-PG_synthase/AglD"/>
</dbReference>
<dbReference type="Proteomes" id="UP000294902">
    <property type="component" value="Unassembled WGS sequence"/>
</dbReference>
<dbReference type="GO" id="GO:0005886">
    <property type="term" value="C:plasma membrane"/>
    <property type="evidence" value="ECO:0007669"/>
    <property type="project" value="UniProtKB-SubCell"/>
</dbReference>
<proteinExistence type="inferred from homology"/>
<evidence type="ECO:0000256" key="2">
    <source>
        <dbReference type="ARBA" id="ARBA00022475"/>
    </source>
</evidence>
<comment type="subcellular location">
    <subcellularLocation>
        <location evidence="1 6">Cell membrane</location>
        <topology evidence="1 6">Multi-pass membrane protein</topology>
    </subcellularLocation>
</comment>
<dbReference type="AlphaFoldDB" id="A0A4R3MKP1"/>
<evidence type="ECO:0000256" key="1">
    <source>
        <dbReference type="ARBA" id="ARBA00004651"/>
    </source>
</evidence>
<feature type="transmembrane region" description="Helical" evidence="6">
    <location>
        <begin position="291"/>
        <end position="314"/>
    </location>
</feature>
<sequence>MKKMKKRMLSIIGIILVSSLLFLSDLEVVWQTILGIGIKHIIILCLMQIVTIFLLNLQWYTISKRLNVIISFKDIFDINMTGTFVECITPAVKAGGELTKVIMFSSKFGISKGCSSAIVGIQKIVSLTSFVLLNFISLFLFLTVYNANVNISIILLSLIFIIVMSGSLFILVFKNNKVESLICKLPFVKNKEKVIGFFTQFRESIRTIKKRNSFFMTQFILSMIIWMFFAIKAFYIIRMINLDVSFIVVSMITYITYMIGMLPLLPGGLGTFEGSLIMLLTPFGASLDQGITVALVLRFVTFWFVFLLSGAYLGSKALLKKRIKGKLQCN</sequence>
<dbReference type="RefSeq" id="WP_132253596.1">
    <property type="nucleotide sequence ID" value="NZ_SMAL01000010.1"/>
</dbReference>
<feature type="transmembrane region" description="Helical" evidence="6">
    <location>
        <begin position="36"/>
        <end position="57"/>
    </location>
</feature>
<evidence type="ECO:0000313" key="8">
    <source>
        <dbReference type="Proteomes" id="UP000294902"/>
    </source>
</evidence>
<feature type="transmembrane region" description="Helical" evidence="6">
    <location>
        <begin position="212"/>
        <end position="229"/>
    </location>
</feature>
<dbReference type="PANTHER" id="PTHR39087">
    <property type="entry name" value="UPF0104 MEMBRANE PROTEIN MJ1595"/>
    <property type="match status" value="1"/>
</dbReference>
<keyword evidence="6" id="KW-0443">Lipid metabolism</keyword>
<dbReference type="GO" id="GO:0046677">
    <property type="term" value="P:response to antibiotic"/>
    <property type="evidence" value="ECO:0007669"/>
    <property type="project" value="UniProtKB-KW"/>
</dbReference>
<keyword evidence="6" id="KW-0046">Antibiotic resistance</keyword>
<dbReference type="Pfam" id="PF03706">
    <property type="entry name" value="LPG_synthase_TM"/>
    <property type="match status" value="1"/>
</dbReference>
<evidence type="ECO:0000256" key="5">
    <source>
        <dbReference type="ARBA" id="ARBA00023136"/>
    </source>
</evidence>
<feature type="transmembrane region" description="Helical" evidence="6">
    <location>
        <begin position="151"/>
        <end position="173"/>
    </location>
</feature>